<dbReference type="EMBL" id="CAJNYV010000556">
    <property type="protein sequence ID" value="CAF3367944.1"/>
    <property type="molecule type" value="Genomic_DNA"/>
</dbReference>
<protein>
    <submittedName>
        <fullName evidence="1">Uncharacterized protein</fullName>
    </submittedName>
</protein>
<proteinExistence type="predicted"/>
<gene>
    <name evidence="1" type="ORF">KIK155_LOCUS5120</name>
</gene>
<sequence>MFRNCYKQFFERNDTYRQLFPNLRLVDFGTKARSGYLGCRIVLHQLDNNIYRWMLHGNRRYKPSLEMDYFETMLNEENENRFFGSKLTFKYKFLLDLNDSQIQYFNMVFPMCKDIAITSWNQHDLLFPEIAKGEIKSNALELLLRYDLSLYVLHFNEMETRTFLRSTLSFIGVNITTINICTHPIFNDGFTVGFLQDILINCPSLVILKLVVRSTHNFNFTALVDAGDQFAFHANKLREIWLRESVPDFCTPCLVFNECDKEYIGIQWVKLMNLLQLSSVDLKVFCTNVSDDESMAIVIDNLCCNAQTFSLEYFKFCNIDITFEQLRNIIQRSPNLRNLYLKGIDGDVFWKLKRHFDSTAIKIFWGALNGVYTTYNHE</sequence>
<evidence type="ECO:0000313" key="2">
    <source>
        <dbReference type="Proteomes" id="UP000663865"/>
    </source>
</evidence>
<comment type="caution">
    <text evidence="1">The sequence shown here is derived from an EMBL/GenBank/DDBJ whole genome shotgun (WGS) entry which is preliminary data.</text>
</comment>
<organism evidence="1 2">
    <name type="scientific">Rotaria socialis</name>
    <dbReference type="NCBI Taxonomy" id="392032"/>
    <lineage>
        <taxon>Eukaryota</taxon>
        <taxon>Metazoa</taxon>
        <taxon>Spiralia</taxon>
        <taxon>Gnathifera</taxon>
        <taxon>Rotifera</taxon>
        <taxon>Eurotatoria</taxon>
        <taxon>Bdelloidea</taxon>
        <taxon>Philodinida</taxon>
        <taxon>Philodinidae</taxon>
        <taxon>Rotaria</taxon>
    </lineage>
</organism>
<accession>A0A817XGD0</accession>
<dbReference type="AlphaFoldDB" id="A0A817XGD0"/>
<dbReference type="InterPro" id="IPR032675">
    <property type="entry name" value="LRR_dom_sf"/>
</dbReference>
<dbReference type="Proteomes" id="UP000663865">
    <property type="component" value="Unassembled WGS sequence"/>
</dbReference>
<name>A0A817XGD0_9BILA</name>
<dbReference type="Gene3D" id="3.80.10.10">
    <property type="entry name" value="Ribonuclease Inhibitor"/>
    <property type="match status" value="1"/>
</dbReference>
<evidence type="ECO:0000313" key="1">
    <source>
        <dbReference type="EMBL" id="CAF3367944.1"/>
    </source>
</evidence>
<reference evidence="1" key="1">
    <citation type="submission" date="2021-02" db="EMBL/GenBank/DDBJ databases">
        <authorList>
            <person name="Nowell W R."/>
        </authorList>
    </citation>
    <scope>NUCLEOTIDE SEQUENCE</scope>
</reference>